<reference evidence="2 3" key="1">
    <citation type="submission" date="2019-02" db="EMBL/GenBank/DDBJ databases">
        <title>Deep-cultivation of Planctomycetes and their phenomic and genomic characterization uncovers novel biology.</title>
        <authorList>
            <person name="Wiegand S."/>
            <person name="Jogler M."/>
            <person name="Boedeker C."/>
            <person name="Pinto D."/>
            <person name="Vollmers J."/>
            <person name="Rivas-Marin E."/>
            <person name="Kohn T."/>
            <person name="Peeters S.H."/>
            <person name="Heuer A."/>
            <person name="Rast P."/>
            <person name="Oberbeckmann S."/>
            <person name="Bunk B."/>
            <person name="Jeske O."/>
            <person name="Meyerdierks A."/>
            <person name="Storesund J.E."/>
            <person name="Kallscheuer N."/>
            <person name="Luecker S."/>
            <person name="Lage O.M."/>
            <person name="Pohl T."/>
            <person name="Merkel B.J."/>
            <person name="Hornburger P."/>
            <person name="Mueller R.-W."/>
            <person name="Bruemmer F."/>
            <person name="Labrenz M."/>
            <person name="Spormann A.M."/>
            <person name="Op den Camp H."/>
            <person name="Overmann J."/>
            <person name="Amann R."/>
            <person name="Jetten M.S.M."/>
            <person name="Mascher T."/>
            <person name="Medema M.H."/>
            <person name="Devos D.P."/>
            <person name="Kaster A.-K."/>
            <person name="Ovreas L."/>
            <person name="Rohde M."/>
            <person name="Galperin M.Y."/>
            <person name="Jogler C."/>
        </authorList>
    </citation>
    <scope>NUCLEOTIDE SEQUENCE [LARGE SCALE GENOMIC DNA]</scope>
    <source>
        <strain evidence="2 3">Spa11</strain>
    </source>
</reference>
<dbReference type="AlphaFoldDB" id="A0A518K3K3"/>
<feature type="chain" id="PRO_5022136020" evidence="1">
    <location>
        <begin position="20"/>
        <end position="280"/>
    </location>
</feature>
<dbReference type="RefSeq" id="WP_145107057.1">
    <property type="nucleotide sequence ID" value="NZ_CP036349.1"/>
</dbReference>
<gene>
    <name evidence="2" type="ORF">Spa11_05630</name>
</gene>
<evidence type="ECO:0000313" key="2">
    <source>
        <dbReference type="EMBL" id="QDV72388.1"/>
    </source>
</evidence>
<sequence precursor="true">MSPRLLLLAALLAPSLGLAETATFGRRQSVVGDAVEQSVRLEMKLDTTMRQGTQVIDQDSSEVERVQRRLVTASSTREGRVVGAAVRFFEATSTHNGESAADIVAGKTYHCERGENDKLSVLTEKGTMPTLEEYALVVRAMETLGTASPLAEFLAGKTIAVGEKLDIPAELAQRALGFDKQFGTVDKFTLTLEELRDVEGLRVARFAADVEASATGSGQMGLFVEGVFEIEEPTCRMVSADLTGPIALSGQQGVGVTAHQVDSRGRMRMRLAARYRDATR</sequence>
<evidence type="ECO:0000313" key="3">
    <source>
        <dbReference type="Proteomes" id="UP000316426"/>
    </source>
</evidence>
<name>A0A518K3K3_9BACT</name>
<dbReference type="KEGG" id="bmei:Spa11_05630"/>
<accession>A0A518K3K3</accession>
<keyword evidence="3" id="KW-1185">Reference proteome</keyword>
<feature type="signal peptide" evidence="1">
    <location>
        <begin position="1"/>
        <end position="19"/>
    </location>
</feature>
<organism evidence="2 3">
    <name type="scientific">Botrimarina mediterranea</name>
    <dbReference type="NCBI Taxonomy" id="2528022"/>
    <lineage>
        <taxon>Bacteria</taxon>
        <taxon>Pseudomonadati</taxon>
        <taxon>Planctomycetota</taxon>
        <taxon>Planctomycetia</taxon>
        <taxon>Pirellulales</taxon>
        <taxon>Lacipirellulaceae</taxon>
        <taxon>Botrimarina</taxon>
    </lineage>
</organism>
<protein>
    <submittedName>
        <fullName evidence="2">Uncharacterized protein</fullName>
    </submittedName>
</protein>
<proteinExistence type="predicted"/>
<keyword evidence="1" id="KW-0732">Signal</keyword>
<dbReference type="Proteomes" id="UP000316426">
    <property type="component" value="Chromosome"/>
</dbReference>
<evidence type="ECO:0000256" key="1">
    <source>
        <dbReference type="SAM" id="SignalP"/>
    </source>
</evidence>
<dbReference type="EMBL" id="CP036349">
    <property type="protein sequence ID" value="QDV72388.1"/>
    <property type="molecule type" value="Genomic_DNA"/>
</dbReference>